<organism evidence="1 2">
    <name type="scientific">Mycena pura</name>
    <dbReference type="NCBI Taxonomy" id="153505"/>
    <lineage>
        <taxon>Eukaryota</taxon>
        <taxon>Fungi</taxon>
        <taxon>Dikarya</taxon>
        <taxon>Basidiomycota</taxon>
        <taxon>Agaricomycotina</taxon>
        <taxon>Agaricomycetes</taxon>
        <taxon>Agaricomycetidae</taxon>
        <taxon>Agaricales</taxon>
        <taxon>Marasmiineae</taxon>
        <taxon>Mycenaceae</taxon>
        <taxon>Mycena</taxon>
    </lineage>
</organism>
<gene>
    <name evidence="1" type="ORF">GGX14DRAFT_450914</name>
</gene>
<dbReference type="PANTHER" id="PTHR30613">
    <property type="entry name" value="UNCHARACTERIZED PROTEIN YBIU-RELATED"/>
    <property type="match status" value="1"/>
</dbReference>
<keyword evidence="2" id="KW-1185">Reference proteome</keyword>
<dbReference type="InterPro" id="IPR027443">
    <property type="entry name" value="IPNS-like_sf"/>
</dbReference>
<dbReference type="Proteomes" id="UP001219525">
    <property type="component" value="Unassembled WGS sequence"/>
</dbReference>
<dbReference type="Pfam" id="PF07350">
    <property type="entry name" value="Gig2-like"/>
    <property type="match status" value="1"/>
</dbReference>
<dbReference type="PANTHER" id="PTHR30613:SF1">
    <property type="entry name" value="DUF1479 DOMAIN PROTEIN (AFU_ORTHOLOGUE AFUA_5G09280)"/>
    <property type="match status" value="1"/>
</dbReference>
<dbReference type="Gene3D" id="2.60.120.330">
    <property type="entry name" value="B-lactam Antibiotic, Isopenicillin N Synthase, Chain"/>
    <property type="match status" value="1"/>
</dbReference>
<dbReference type="AlphaFoldDB" id="A0AAD6VI31"/>
<sequence>MASLASRPQKSQGDISAVFTSLRTDPTHAFPPRFAELKRKIWNKGLEQSWKEVLAELDVATERIAVRGEAAIPQVTMDSIQNGLSTEEASAIRDAGCVVVKGAVPKEEAIGWKRDIQKYVEMNRDKVKGFPADNIQVYELYNTASQMRARTNPNVLETQRVLLSLWHDHSGDVSLDTPISYFDRLRIRFPGDTKFALGPHVDAGSIERWEDPEYRRCFRKILEGGSAWRQHDPYTATPRVHAKQDLYNAPNQCSIFRPWQGWTALSSTGPGEGTLRVLPMLKLATAYWMLRPFFRARHPAASLEWHDWNELDLDAPGFAGCGMGTGLELSDATHPHLRLAKTMISVPRVEPGDQVYWHCDMIHAVESHHGGKEDSSVMYIPAVPLTLDNAQYLRDQRSNFRAGLPAPDFPGGPGESTFMGRGTIDDVHEHPQSLQAVGFGKFAGGTASGDGLLAEADRILDV</sequence>
<evidence type="ECO:0000313" key="1">
    <source>
        <dbReference type="EMBL" id="KAJ7210510.1"/>
    </source>
</evidence>
<name>A0AAD6VI31_9AGAR</name>
<evidence type="ECO:0000313" key="2">
    <source>
        <dbReference type="Proteomes" id="UP001219525"/>
    </source>
</evidence>
<comment type="caution">
    <text evidence="1">The sequence shown here is derived from an EMBL/GenBank/DDBJ whole genome shotgun (WGS) entry which is preliminary data.</text>
</comment>
<dbReference type="EMBL" id="JARJCW010000028">
    <property type="protein sequence ID" value="KAJ7210510.1"/>
    <property type="molecule type" value="Genomic_DNA"/>
</dbReference>
<dbReference type="SUPFAM" id="SSF51197">
    <property type="entry name" value="Clavaminate synthase-like"/>
    <property type="match status" value="1"/>
</dbReference>
<reference evidence="1" key="1">
    <citation type="submission" date="2023-03" db="EMBL/GenBank/DDBJ databases">
        <title>Massive genome expansion in bonnet fungi (Mycena s.s.) driven by repeated elements and novel gene families across ecological guilds.</title>
        <authorList>
            <consortium name="Lawrence Berkeley National Laboratory"/>
            <person name="Harder C.B."/>
            <person name="Miyauchi S."/>
            <person name="Viragh M."/>
            <person name="Kuo A."/>
            <person name="Thoen E."/>
            <person name="Andreopoulos B."/>
            <person name="Lu D."/>
            <person name="Skrede I."/>
            <person name="Drula E."/>
            <person name="Henrissat B."/>
            <person name="Morin E."/>
            <person name="Kohler A."/>
            <person name="Barry K."/>
            <person name="LaButti K."/>
            <person name="Morin E."/>
            <person name="Salamov A."/>
            <person name="Lipzen A."/>
            <person name="Mereny Z."/>
            <person name="Hegedus B."/>
            <person name="Baldrian P."/>
            <person name="Stursova M."/>
            <person name="Weitz H."/>
            <person name="Taylor A."/>
            <person name="Grigoriev I.V."/>
            <person name="Nagy L.G."/>
            <person name="Martin F."/>
            <person name="Kauserud H."/>
        </authorList>
    </citation>
    <scope>NUCLEOTIDE SEQUENCE</scope>
    <source>
        <strain evidence="1">9144</strain>
    </source>
</reference>
<dbReference type="InterPro" id="IPR010856">
    <property type="entry name" value="Gig2-like"/>
</dbReference>
<protein>
    <submittedName>
        <fullName evidence="1">DUF1479-domain-containing protein</fullName>
    </submittedName>
</protein>
<proteinExistence type="predicted"/>
<accession>A0AAD6VI31</accession>